<reference evidence="4" key="1">
    <citation type="submission" date="2022-07" db="EMBL/GenBank/DDBJ databases">
        <title>Complete genome of Mycoplasma equigenitalium type strain T37.</title>
        <authorList>
            <person name="Spergser J."/>
        </authorList>
    </citation>
    <scope>NUCLEOTIDE SEQUENCE</scope>
    <source>
        <strain evidence="4">T37</strain>
    </source>
</reference>
<dbReference type="Pfam" id="PF01648">
    <property type="entry name" value="ACPS"/>
    <property type="match status" value="1"/>
</dbReference>
<accession>A0ABY5J5H1</accession>
<keyword evidence="5" id="KW-1185">Reference proteome</keyword>
<evidence type="ECO:0000256" key="2">
    <source>
        <dbReference type="ARBA" id="ARBA00022679"/>
    </source>
</evidence>
<feature type="domain" description="4'-phosphopantetheinyl transferase" evidence="3">
    <location>
        <begin position="96"/>
        <end position="164"/>
    </location>
</feature>
<sequence length="195" mass="22755">MSLYVYLSNVNREIDLDKIYSETRKQEINNTSNIDVKSSKYSGWLLLQKAVKEVLNLDPSKINFTKDINNKWICKEFYFSLSHTNKFVAVAVSDQRVGIDIEEIKTVYVNISQRILTSEELEEFTLLSQEKRNDYLLEKWTQKEALFKYGHNSIFEAKKLDTITNQNLLSTQILNNNLVLSICSKNSKKPKIIFN</sequence>
<evidence type="ECO:0000313" key="5">
    <source>
        <dbReference type="Proteomes" id="UP001059576"/>
    </source>
</evidence>
<dbReference type="InterPro" id="IPR050559">
    <property type="entry name" value="P-Pant_transferase_sf"/>
</dbReference>
<protein>
    <submittedName>
        <fullName evidence="4">4'-phosphopantetheinyl transferase superfamily protein</fullName>
    </submittedName>
</protein>
<dbReference type="Gene3D" id="3.90.470.20">
    <property type="entry name" value="4'-phosphopantetheinyl transferase domain"/>
    <property type="match status" value="1"/>
</dbReference>
<comment type="similarity">
    <text evidence="1">Belongs to the P-Pant transferase superfamily. Gsp/Sfp/HetI/AcpT family.</text>
</comment>
<dbReference type="GO" id="GO:0016740">
    <property type="term" value="F:transferase activity"/>
    <property type="evidence" value="ECO:0007669"/>
    <property type="project" value="UniProtKB-KW"/>
</dbReference>
<dbReference type="SUPFAM" id="SSF56214">
    <property type="entry name" value="4'-phosphopantetheinyl transferase"/>
    <property type="match status" value="2"/>
</dbReference>
<dbReference type="PANTHER" id="PTHR12215:SF10">
    <property type="entry name" value="L-AMINOADIPATE-SEMIALDEHYDE DEHYDROGENASE-PHOSPHOPANTETHEINYL TRANSFERASE"/>
    <property type="match status" value="1"/>
</dbReference>
<dbReference type="RefSeq" id="WP_129722747.1">
    <property type="nucleotide sequence ID" value="NZ_CP101808.1"/>
</dbReference>
<dbReference type="EMBL" id="CP101808">
    <property type="protein sequence ID" value="UUD36938.1"/>
    <property type="molecule type" value="Genomic_DNA"/>
</dbReference>
<organism evidence="4 5">
    <name type="scientific">Mycoplasmopsis equigenitalium</name>
    <dbReference type="NCBI Taxonomy" id="114883"/>
    <lineage>
        <taxon>Bacteria</taxon>
        <taxon>Bacillati</taxon>
        <taxon>Mycoplasmatota</taxon>
        <taxon>Mycoplasmoidales</taxon>
        <taxon>Metamycoplasmataceae</taxon>
        <taxon>Mycoplasmopsis</taxon>
    </lineage>
</organism>
<name>A0ABY5J5H1_9BACT</name>
<dbReference type="InterPro" id="IPR037143">
    <property type="entry name" value="4-PPantetheinyl_Trfase_dom_sf"/>
</dbReference>
<evidence type="ECO:0000256" key="1">
    <source>
        <dbReference type="ARBA" id="ARBA00010990"/>
    </source>
</evidence>
<dbReference type="PANTHER" id="PTHR12215">
    <property type="entry name" value="PHOSPHOPANTETHEINE TRANSFERASE"/>
    <property type="match status" value="1"/>
</dbReference>
<gene>
    <name evidence="4" type="ORF">NPA09_03500</name>
</gene>
<dbReference type="Proteomes" id="UP001059576">
    <property type="component" value="Chromosome"/>
</dbReference>
<evidence type="ECO:0000259" key="3">
    <source>
        <dbReference type="Pfam" id="PF01648"/>
    </source>
</evidence>
<proteinExistence type="inferred from homology"/>
<evidence type="ECO:0000313" key="4">
    <source>
        <dbReference type="EMBL" id="UUD36938.1"/>
    </source>
</evidence>
<keyword evidence="2 4" id="KW-0808">Transferase</keyword>
<dbReference type="InterPro" id="IPR008278">
    <property type="entry name" value="4-PPantetheinyl_Trfase_dom"/>
</dbReference>